<comment type="caution">
    <text evidence="1">The sequence shown here is derived from an EMBL/GenBank/DDBJ whole genome shotgun (WGS) entry which is preliminary data.</text>
</comment>
<dbReference type="Proteomes" id="UP000603640">
    <property type="component" value="Unassembled WGS sequence"/>
</dbReference>
<dbReference type="AlphaFoldDB" id="A0A923N701"/>
<accession>A0A923N701</accession>
<keyword evidence="2" id="KW-1185">Reference proteome</keyword>
<proteinExistence type="predicted"/>
<sequence>MDNAIRIQLPVSVTYHAIEEVLKKQLIGEFIPKPEAGTDEAPYAQLLDVGIVKSSAIANEVVLAIKIKILRTMLKRDQVELFVQATLDYDQANEQLYVQQFNLQSRTSSGLYNTALEVLANKVAYNQILKKARIDLREIISKELGKANSTLDEGLVLKGIKLKGTVETVRIHEVNLLPNRLLLLLEVQGNLEADIHDLLSLLPAQ</sequence>
<evidence type="ECO:0000313" key="2">
    <source>
        <dbReference type="Proteomes" id="UP000603640"/>
    </source>
</evidence>
<gene>
    <name evidence="1" type="ORF">H8S84_07015</name>
</gene>
<organism evidence="1 2">
    <name type="scientific">Pontibacter cellulosilyticus</name>
    <dbReference type="NCBI Taxonomy" id="1720253"/>
    <lineage>
        <taxon>Bacteria</taxon>
        <taxon>Pseudomonadati</taxon>
        <taxon>Bacteroidota</taxon>
        <taxon>Cytophagia</taxon>
        <taxon>Cytophagales</taxon>
        <taxon>Hymenobacteraceae</taxon>
        <taxon>Pontibacter</taxon>
    </lineage>
</organism>
<evidence type="ECO:0000313" key="1">
    <source>
        <dbReference type="EMBL" id="MBC5992581.1"/>
    </source>
</evidence>
<dbReference type="Pfam" id="PF14356">
    <property type="entry name" value="DUF4403"/>
    <property type="match status" value="1"/>
</dbReference>
<dbReference type="InterPro" id="IPR025515">
    <property type="entry name" value="DUF4403"/>
</dbReference>
<dbReference type="RefSeq" id="WP_187066516.1">
    <property type="nucleotide sequence ID" value="NZ_JACRVF010000001.1"/>
</dbReference>
<protein>
    <submittedName>
        <fullName evidence="1">DUF4403 family protein</fullName>
    </submittedName>
</protein>
<name>A0A923N701_9BACT</name>
<dbReference type="EMBL" id="JACRVF010000001">
    <property type="protein sequence ID" value="MBC5992581.1"/>
    <property type="molecule type" value="Genomic_DNA"/>
</dbReference>
<reference evidence="1" key="1">
    <citation type="submission" date="2020-08" db="EMBL/GenBank/DDBJ databases">
        <title>Pontibacter sp. SD6 16S ribosomal RNA gene Genome sequencing and assembly.</title>
        <authorList>
            <person name="Kang M."/>
        </authorList>
    </citation>
    <scope>NUCLEOTIDE SEQUENCE</scope>
    <source>
        <strain evidence="1">SD6</strain>
    </source>
</reference>